<dbReference type="AlphaFoldDB" id="A0A4Y7TCV7"/>
<sequence>MHLTSSNGGSGNGMVVGSSAASASSCEVDPGKVSFQNPSWNEFVDGLVTKIVWSALGLAPWKTKPKGELVKVALHRPGSTVIRDVRVEYGGKSKKLDVSKDAVLNTSVMAWYNEVAHEPKPLTAGYRLTLHHPHLARTPSALSPQNGSRRADYHKVVQLLPLAKEFGFTVSFSTLMYVVHEYNDGHVPTRSKRGRYDEKAASVRVEVPPMDEIAGSSMSISDVKEIVESAVGPGVDVDEGSEGELEDEESRGMSRGMGRARRTGLYDWTGPPACLWRCNGTIEGILWLWLDGYITGLHRRQVSPKHRSSLSTPTMAGVQRPPKVPTPLDHYRLDLSDEEYLAQFDPALKELLETTGISEL</sequence>
<gene>
    <name evidence="2" type="ORF">FA13DRAFT_1709451</name>
</gene>
<evidence type="ECO:0000256" key="1">
    <source>
        <dbReference type="SAM" id="MobiDB-lite"/>
    </source>
</evidence>
<feature type="compositionally biased region" description="Acidic residues" evidence="1">
    <location>
        <begin position="236"/>
        <end position="249"/>
    </location>
</feature>
<dbReference type="Proteomes" id="UP000298030">
    <property type="component" value="Unassembled WGS sequence"/>
</dbReference>
<reference evidence="2 3" key="1">
    <citation type="journal article" date="2019" name="Nat. Ecol. Evol.">
        <title>Megaphylogeny resolves global patterns of mushroom evolution.</title>
        <authorList>
            <person name="Varga T."/>
            <person name="Krizsan K."/>
            <person name="Foldi C."/>
            <person name="Dima B."/>
            <person name="Sanchez-Garcia M."/>
            <person name="Sanchez-Ramirez S."/>
            <person name="Szollosi G.J."/>
            <person name="Szarkandi J.G."/>
            <person name="Papp V."/>
            <person name="Albert L."/>
            <person name="Andreopoulos W."/>
            <person name="Angelini C."/>
            <person name="Antonin V."/>
            <person name="Barry K.W."/>
            <person name="Bougher N.L."/>
            <person name="Buchanan P."/>
            <person name="Buyck B."/>
            <person name="Bense V."/>
            <person name="Catcheside P."/>
            <person name="Chovatia M."/>
            <person name="Cooper J."/>
            <person name="Damon W."/>
            <person name="Desjardin D."/>
            <person name="Finy P."/>
            <person name="Geml J."/>
            <person name="Haridas S."/>
            <person name="Hughes K."/>
            <person name="Justo A."/>
            <person name="Karasinski D."/>
            <person name="Kautmanova I."/>
            <person name="Kiss B."/>
            <person name="Kocsube S."/>
            <person name="Kotiranta H."/>
            <person name="LaButti K.M."/>
            <person name="Lechner B.E."/>
            <person name="Liimatainen K."/>
            <person name="Lipzen A."/>
            <person name="Lukacs Z."/>
            <person name="Mihaltcheva S."/>
            <person name="Morgado L.N."/>
            <person name="Niskanen T."/>
            <person name="Noordeloos M.E."/>
            <person name="Ohm R.A."/>
            <person name="Ortiz-Santana B."/>
            <person name="Ovrebo C."/>
            <person name="Racz N."/>
            <person name="Riley R."/>
            <person name="Savchenko A."/>
            <person name="Shiryaev A."/>
            <person name="Soop K."/>
            <person name="Spirin V."/>
            <person name="Szebenyi C."/>
            <person name="Tomsovsky M."/>
            <person name="Tulloss R.E."/>
            <person name="Uehling J."/>
            <person name="Grigoriev I.V."/>
            <person name="Vagvolgyi C."/>
            <person name="Papp T."/>
            <person name="Martin F.M."/>
            <person name="Miettinen O."/>
            <person name="Hibbett D.S."/>
            <person name="Nagy L.G."/>
        </authorList>
    </citation>
    <scope>NUCLEOTIDE SEQUENCE [LARGE SCALE GENOMIC DNA]</scope>
    <source>
        <strain evidence="2 3">FP101781</strain>
    </source>
</reference>
<evidence type="ECO:0000313" key="2">
    <source>
        <dbReference type="EMBL" id="TEB32003.1"/>
    </source>
</evidence>
<proteinExistence type="predicted"/>
<feature type="region of interest" description="Disordered" evidence="1">
    <location>
        <begin position="233"/>
        <end position="256"/>
    </location>
</feature>
<dbReference type="EMBL" id="QPFP01000017">
    <property type="protein sequence ID" value="TEB32003.1"/>
    <property type="molecule type" value="Genomic_DNA"/>
</dbReference>
<dbReference type="OrthoDB" id="124582at2759"/>
<name>A0A4Y7TCV7_COPMI</name>
<evidence type="ECO:0000313" key="3">
    <source>
        <dbReference type="Proteomes" id="UP000298030"/>
    </source>
</evidence>
<comment type="caution">
    <text evidence="2">The sequence shown here is derived from an EMBL/GenBank/DDBJ whole genome shotgun (WGS) entry which is preliminary data.</text>
</comment>
<organism evidence="2 3">
    <name type="scientific">Coprinellus micaceus</name>
    <name type="common">Glistening ink-cap mushroom</name>
    <name type="synonym">Coprinus micaceus</name>
    <dbReference type="NCBI Taxonomy" id="71717"/>
    <lineage>
        <taxon>Eukaryota</taxon>
        <taxon>Fungi</taxon>
        <taxon>Dikarya</taxon>
        <taxon>Basidiomycota</taxon>
        <taxon>Agaricomycotina</taxon>
        <taxon>Agaricomycetes</taxon>
        <taxon>Agaricomycetidae</taxon>
        <taxon>Agaricales</taxon>
        <taxon>Agaricineae</taxon>
        <taxon>Psathyrellaceae</taxon>
        <taxon>Coprinellus</taxon>
    </lineage>
</organism>
<accession>A0A4Y7TCV7</accession>
<protein>
    <submittedName>
        <fullName evidence="2">Uncharacterized protein</fullName>
    </submittedName>
</protein>
<feature type="region of interest" description="Disordered" evidence="1">
    <location>
        <begin position="305"/>
        <end position="324"/>
    </location>
</feature>
<keyword evidence="3" id="KW-1185">Reference proteome</keyword>